<proteinExistence type="predicted"/>
<evidence type="ECO:0000256" key="1">
    <source>
        <dbReference type="SAM" id="Phobius"/>
    </source>
</evidence>
<organism evidence="2 3">
    <name type="scientific">Candidatus Brachybacterium merdavium</name>
    <dbReference type="NCBI Taxonomy" id="2838513"/>
    <lineage>
        <taxon>Bacteria</taxon>
        <taxon>Bacillati</taxon>
        <taxon>Actinomycetota</taxon>
        <taxon>Actinomycetes</taxon>
        <taxon>Micrococcales</taxon>
        <taxon>Dermabacteraceae</taxon>
        <taxon>Brachybacterium</taxon>
    </lineage>
</organism>
<dbReference type="InterPro" id="IPR021385">
    <property type="entry name" value="DUF3017"/>
</dbReference>
<comment type="caution">
    <text evidence="2">The sequence shown here is derived from an EMBL/GenBank/DDBJ whole genome shotgun (WGS) entry which is preliminary data.</text>
</comment>
<accession>A0A9D2LC00</accession>
<sequence length="96" mass="9827">MHDDRSPFTLRAAFTRQAVLTVALIALLAIVVIGAVAEAALAGVLLALLLGTLAVLRAVLPTRAVGALAVRSRFLDVSGLLVMAIALAVLSTSPNL</sequence>
<keyword evidence="1" id="KW-0472">Membrane</keyword>
<gene>
    <name evidence="2" type="ORF">H9786_04395</name>
</gene>
<dbReference type="AlphaFoldDB" id="A0A9D2LC00"/>
<feature type="transmembrane region" description="Helical" evidence="1">
    <location>
        <begin position="39"/>
        <end position="60"/>
    </location>
</feature>
<evidence type="ECO:0000313" key="2">
    <source>
        <dbReference type="EMBL" id="HJB09761.1"/>
    </source>
</evidence>
<dbReference type="Pfam" id="PF11222">
    <property type="entry name" value="DUF3017"/>
    <property type="match status" value="1"/>
</dbReference>
<feature type="transmembrane region" description="Helical" evidence="1">
    <location>
        <begin position="72"/>
        <end position="90"/>
    </location>
</feature>
<keyword evidence="1" id="KW-1133">Transmembrane helix</keyword>
<protein>
    <submittedName>
        <fullName evidence="2">DUF3017 domain-containing protein</fullName>
    </submittedName>
</protein>
<keyword evidence="1" id="KW-0812">Transmembrane</keyword>
<evidence type="ECO:0000313" key="3">
    <source>
        <dbReference type="Proteomes" id="UP000823823"/>
    </source>
</evidence>
<feature type="transmembrane region" description="Helical" evidence="1">
    <location>
        <begin position="12"/>
        <end position="33"/>
    </location>
</feature>
<dbReference type="Proteomes" id="UP000823823">
    <property type="component" value="Unassembled WGS sequence"/>
</dbReference>
<dbReference type="EMBL" id="DWZH01000034">
    <property type="protein sequence ID" value="HJB09761.1"/>
    <property type="molecule type" value="Genomic_DNA"/>
</dbReference>
<reference evidence="2" key="1">
    <citation type="journal article" date="2021" name="PeerJ">
        <title>Extensive microbial diversity within the chicken gut microbiome revealed by metagenomics and culture.</title>
        <authorList>
            <person name="Gilroy R."/>
            <person name="Ravi A."/>
            <person name="Getino M."/>
            <person name="Pursley I."/>
            <person name="Horton D.L."/>
            <person name="Alikhan N.F."/>
            <person name="Baker D."/>
            <person name="Gharbi K."/>
            <person name="Hall N."/>
            <person name="Watson M."/>
            <person name="Adriaenssens E.M."/>
            <person name="Foster-Nyarko E."/>
            <person name="Jarju S."/>
            <person name="Secka A."/>
            <person name="Antonio M."/>
            <person name="Oren A."/>
            <person name="Chaudhuri R.R."/>
            <person name="La Ragione R."/>
            <person name="Hildebrand F."/>
            <person name="Pallen M.J."/>
        </authorList>
    </citation>
    <scope>NUCLEOTIDE SEQUENCE</scope>
    <source>
        <strain evidence="2">ChiHjej13B12-24818</strain>
    </source>
</reference>
<name>A0A9D2LC00_9MICO</name>
<reference evidence="2" key="2">
    <citation type="submission" date="2021-04" db="EMBL/GenBank/DDBJ databases">
        <authorList>
            <person name="Gilroy R."/>
        </authorList>
    </citation>
    <scope>NUCLEOTIDE SEQUENCE</scope>
    <source>
        <strain evidence="2">ChiHjej13B12-24818</strain>
    </source>
</reference>